<dbReference type="InterPro" id="IPR000623">
    <property type="entry name" value="Shikimate_kinase/TSH1"/>
</dbReference>
<evidence type="ECO:0000259" key="22">
    <source>
        <dbReference type="Pfam" id="PF24621"/>
    </source>
</evidence>
<dbReference type="STRING" id="37360.A0A0G4IZJ7"/>
<dbReference type="UniPathway" id="UPA00053">
    <property type="reaction ID" value="UER00085"/>
</dbReference>
<comment type="subunit">
    <text evidence="17">Homodimer.</text>
</comment>
<dbReference type="GO" id="GO:0009073">
    <property type="term" value="P:aromatic amino acid family biosynthetic process"/>
    <property type="evidence" value="ECO:0007669"/>
    <property type="project" value="UniProtKB-KW"/>
</dbReference>
<dbReference type="Pfam" id="PF01487">
    <property type="entry name" value="DHquinase_I"/>
    <property type="match status" value="1"/>
</dbReference>
<dbReference type="SUPFAM" id="SSF51569">
    <property type="entry name" value="Aldolase"/>
    <property type="match status" value="1"/>
</dbReference>
<comment type="cofactor">
    <cofactor evidence="17">
        <name>Zn(2+)</name>
        <dbReference type="ChEBI" id="CHEBI:29105"/>
    </cofactor>
    <text evidence="17">Binds 2 Zn(2+) ions per subunit.</text>
</comment>
<dbReference type="Pfam" id="PF01202">
    <property type="entry name" value="SKI"/>
    <property type="match status" value="1"/>
</dbReference>
<dbReference type="PANTHER" id="PTHR21090">
    <property type="entry name" value="AROM/DEHYDROQUINATE SYNTHASE"/>
    <property type="match status" value="1"/>
</dbReference>
<dbReference type="GO" id="GO:0005737">
    <property type="term" value="C:cytoplasm"/>
    <property type="evidence" value="ECO:0007669"/>
    <property type="project" value="UniProtKB-SubCell"/>
</dbReference>
<dbReference type="InterPro" id="IPR013792">
    <property type="entry name" value="RNA3'P_cycl/enolpyr_Trfase_a/b"/>
</dbReference>
<dbReference type="CDD" id="cd01556">
    <property type="entry name" value="EPSP_synthase"/>
    <property type="match status" value="1"/>
</dbReference>
<dbReference type="InterPro" id="IPR056179">
    <property type="entry name" value="DHQS_C"/>
</dbReference>
<dbReference type="InterPro" id="IPR046346">
    <property type="entry name" value="Aminoacid_DH-like_N_sf"/>
</dbReference>
<keyword evidence="12 17" id="KW-0560">Oxidoreductase</keyword>
<dbReference type="Gene3D" id="3.40.50.720">
    <property type="entry name" value="NAD(P)-binding Rossmann-like Domain"/>
    <property type="match status" value="1"/>
</dbReference>
<dbReference type="Gene3D" id="3.40.50.10860">
    <property type="entry name" value="Leucine Dehydrogenase, chain A, domain 1"/>
    <property type="match status" value="1"/>
</dbReference>
<dbReference type="SUPFAM" id="SSF56796">
    <property type="entry name" value="Dehydroquinate synthase-like"/>
    <property type="match status" value="1"/>
</dbReference>
<dbReference type="HAMAP" id="MF_00210">
    <property type="entry name" value="EPSP_synth"/>
    <property type="match status" value="1"/>
</dbReference>
<keyword evidence="13 17" id="KW-0057">Aromatic amino acid biosynthesis</keyword>
<dbReference type="InterPro" id="IPR008289">
    <property type="entry name" value="Pentafunct_AroM"/>
</dbReference>
<dbReference type="NCBIfam" id="TIGR01357">
    <property type="entry name" value="aroB"/>
    <property type="match status" value="1"/>
</dbReference>
<comment type="subcellular location">
    <subcellularLocation>
        <location evidence="17">Cytoplasm</location>
    </subcellularLocation>
</comment>
<feature type="domain" description="Enolpyruvate transferase" evidence="18">
    <location>
        <begin position="370"/>
        <end position="790"/>
    </location>
</feature>
<comment type="similarity">
    <text evidence="17">In the 4th section; belongs to the type-I 3-dehydroquinase family.</text>
</comment>
<dbReference type="GO" id="GO:0003866">
    <property type="term" value="F:3-phosphoshikimate 1-carboxyvinyltransferase activity"/>
    <property type="evidence" value="ECO:0007669"/>
    <property type="project" value="UniProtKB-EC"/>
</dbReference>
<dbReference type="InterPro" id="IPR013708">
    <property type="entry name" value="Shikimate_DH-bd_N"/>
</dbReference>
<keyword evidence="11" id="KW-0521">NADP</keyword>
<evidence type="ECO:0000256" key="15">
    <source>
        <dbReference type="ARBA" id="ARBA00023268"/>
    </source>
</evidence>
<keyword evidence="24" id="KW-1185">Reference proteome</keyword>
<feature type="domain" description="SDH C-terminal" evidence="21">
    <location>
        <begin position="1500"/>
        <end position="1527"/>
    </location>
</feature>
<dbReference type="Gene3D" id="1.20.1090.10">
    <property type="entry name" value="Dehydroquinate synthase-like - alpha domain"/>
    <property type="match status" value="1"/>
</dbReference>
<keyword evidence="8 17" id="KW-0418">Kinase</keyword>
<keyword evidence="10" id="KW-0067">ATP-binding</keyword>
<dbReference type="FunFam" id="3.40.50.1970:FF:000007">
    <property type="entry name" value="Pentafunctional AROM polypeptide"/>
    <property type="match status" value="1"/>
</dbReference>
<dbReference type="InterPro" id="IPR027417">
    <property type="entry name" value="P-loop_NTPase"/>
</dbReference>
<dbReference type="CDD" id="cd00464">
    <property type="entry name" value="SK"/>
    <property type="match status" value="1"/>
</dbReference>
<dbReference type="PROSITE" id="PS00104">
    <property type="entry name" value="EPSP_SYNTHASE_1"/>
    <property type="match status" value="1"/>
</dbReference>
<feature type="domain" description="Shikimate dehydrogenase substrate binding N-terminal" evidence="20">
    <location>
        <begin position="1234"/>
        <end position="1314"/>
    </location>
</feature>
<comment type="pathway">
    <text evidence="1 17">Metabolic intermediate biosynthesis; chorismate biosynthesis; chorismate from D-erythrose 4-phosphate and phosphoenolpyruvate: step 6/7.</text>
</comment>
<dbReference type="FunFam" id="3.65.10.10:FF:000012">
    <property type="entry name" value="Pentafunctional AROM polypeptide"/>
    <property type="match status" value="1"/>
</dbReference>
<evidence type="ECO:0000256" key="16">
    <source>
        <dbReference type="ARBA" id="ARBA00044633"/>
    </source>
</evidence>
<dbReference type="Gene3D" id="3.65.10.10">
    <property type="entry name" value="Enolpyruvate transferase domain"/>
    <property type="match status" value="2"/>
</dbReference>
<evidence type="ECO:0000259" key="20">
    <source>
        <dbReference type="Pfam" id="PF08501"/>
    </source>
</evidence>
<dbReference type="GO" id="GO:0008652">
    <property type="term" value="P:amino acid biosynthetic process"/>
    <property type="evidence" value="ECO:0007669"/>
    <property type="project" value="UniProtKB-KW"/>
</dbReference>
<evidence type="ECO:0000256" key="5">
    <source>
        <dbReference type="ARBA" id="ARBA00022679"/>
    </source>
</evidence>
<dbReference type="Gene3D" id="3.20.20.70">
    <property type="entry name" value="Aldolase class I"/>
    <property type="match status" value="1"/>
</dbReference>
<dbReference type="InterPro" id="IPR036968">
    <property type="entry name" value="Enolpyruvate_Tfrase_sf"/>
</dbReference>
<comment type="similarity">
    <text evidence="17">In the C-terminal section; belongs to the shikimate dehydrogenase family.</text>
</comment>
<evidence type="ECO:0000256" key="1">
    <source>
        <dbReference type="ARBA" id="ARBA00004811"/>
    </source>
</evidence>
<dbReference type="SUPFAM" id="SSF55205">
    <property type="entry name" value="EPT/RTPC-like"/>
    <property type="match status" value="1"/>
</dbReference>
<comment type="catalytic activity">
    <reaction evidence="17">
        <text>shikimate + ATP = 3-phosphoshikimate + ADP + H(+)</text>
        <dbReference type="Rhea" id="RHEA:13121"/>
        <dbReference type="ChEBI" id="CHEBI:15378"/>
        <dbReference type="ChEBI" id="CHEBI:30616"/>
        <dbReference type="ChEBI" id="CHEBI:36208"/>
        <dbReference type="ChEBI" id="CHEBI:145989"/>
        <dbReference type="ChEBI" id="CHEBI:456216"/>
        <dbReference type="EC" id="2.7.1.71"/>
    </reaction>
</comment>
<comment type="similarity">
    <text evidence="17">In the 2nd section; belongs to the EPSP synthase family.</text>
</comment>
<dbReference type="Gene3D" id="3.40.50.300">
    <property type="entry name" value="P-loop containing nucleotide triphosphate hydrolases"/>
    <property type="match status" value="1"/>
</dbReference>
<dbReference type="EC" id="1.1.1.25" evidence="17"/>
<comment type="catalytic activity">
    <reaction evidence="17">
        <text>shikimate + NADP(+) = 3-dehydroshikimate + NADPH + H(+)</text>
        <dbReference type="Rhea" id="RHEA:17737"/>
        <dbReference type="ChEBI" id="CHEBI:15378"/>
        <dbReference type="ChEBI" id="CHEBI:16630"/>
        <dbReference type="ChEBI" id="CHEBI:36208"/>
        <dbReference type="ChEBI" id="CHEBI:57783"/>
        <dbReference type="ChEBI" id="CHEBI:58349"/>
        <dbReference type="EC" id="1.1.1.25"/>
    </reaction>
</comment>
<comment type="similarity">
    <text evidence="2">Belongs to the EPSP synthase family.</text>
</comment>
<accession>A0A0G4IZJ7</accession>
<keyword evidence="3 17" id="KW-0963">Cytoplasm</keyword>
<comment type="catalytic activity">
    <reaction evidence="17">
        <text>7-phospho-2-dehydro-3-deoxy-D-arabino-heptonate = 3-dehydroquinate + phosphate</text>
        <dbReference type="Rhea" id="RHEA:21968"/>
        <dbReference type="ChEBI" id="CHEBI:32364"/>
        <dbReference type="ChEBI" id="CHEBI:43474"/>
        <dbReference type="ChEBI" id="CHEBI:58394"/>
        <dbReference type="EC" id="4.2.3.4"/>
    </reaction>
</comment>
<evidence type="ECO:0000256" key="4">
    <source>
        <dbReference type="ARBA" id="ARBA00022605"/>
    </source>
</evidence>
<protein>
    <recommendedName>
        <fullName evidence="17">Pentafunctional AROM polypeptide</fullName>
    </recommendedName>
    <domain>
        <recommendedName>
            <fullName evidence="17">3-dehydroquinate synthase</fullName>
            <shortName evidence="17">DHQS</shortName>
            <ecNumber evidence="17">4.2.3.4</ecNumber>
        </recommendedName>
    </domain>
    <domain>
        <recommendedName>
            <fullName evidence="17">3-phosphoshikimate 1-carboxyvinyltransferase</fullName>
            <ecNumber evidence="17">2.5.1.19</ecNumber>
        </recommendedName>
    </domain>
    <domain>
        <recommendedName>
            <fullName evidence="17">Shikimate kinase</fullName>
            <shortName evidence="17">SK</shortName>
            <ecNumber evidence="17">2.7.1.71</ecNumber>
        </recommendedName>
    </domain>
    <domain>
        <recommendedName>
            <fullName evidence="17">3-dehydroquinate dehydratase</fullName>
            <shortName evidence="17">3-dehydroquinase</shortName>
            <ecNumber evidence="17">4.2.1.10</ecNumber>
        </recommendedName>
    </domain>
    <domain>
        <recommendedName>
            <fullName evidence="17">Shikimate dehydrogenase</fullName>
            <ecNumber evidence="17">1.1.1.25</ecNumber>
        </recommendedName>
    </domain>
</protein>
<comment type="pathway">
    <text evidence="17">Metabolic intermediate biosynthesis; chorismate biosynthesis; chorismate from D-erythrose 4-phosphate and phosphoenolpyruvate: step 4/7.</text>
</comment>
<feature type="domain" description="3-dehydroquinate synthase C-terminal" evidence="22">
    <location>
        <begin position="188"/>
        <end position="323"/>
    </location>
</feature>
<dbReference type="PRINTS" id="PR01100">
    <property type="entry name" value="SHIKIMTKNASE"/>
</dbReference>
<dbReference type="InterPro" id="IPR041121">
    <property type="entry name" value="SDH_C"/>
</dbReference>
<dbReference type="SUPFAM" id="SSF53223">
    <property type="entry name" value="Aminoacid dehydrogenase-like, N-terminal domain"/>
    <property type="match status" value="1"/>
</dbReference>
<dbReference type="EC" id="2.7.1.71" evidence="17"/>
<evidence type="ECO:0000256" key="13">
    <source>
        <dbReference type="ARBA" id="ARBA00023141"/>
    </source>
</evidence>
<dbReference type="Pfam" id="PF18317">
    <property type="entry name" value="SDH_C"/>
    <property type="match status" value="1"/>
</dbReference>
<evidence type="ECO:0000256" key="3">
    <source>
        <dbReference type="ARBA" id="ARBA00022490"/>
    </source>
</evidence>
<dbReference type="InterPro" id="IPR013785">
    <property type="entry name" value="Aldolase_TIM"/>
</dbReference>
<evidence type="ECO:0000256" key="10">
    <source>
        <dbReference type="ARBA" id="ARBA00022840"/>
    </source>
</evidence>
<dbReference type="InterPro" id="IPR036291">
    <property type="entry name" value="NAD(P)-bd_dom_sf"/>
</dbReference>
<dbReference type="Gene3D" id="3.40.50.1970">
    <property type="match status" value="1"/>
</dbReference>
<evidence type="ECO:0000259" key="18">
    <source>
        <dbReference type="Pfam" id="PF00275"/>
    </source>
</evidence>
<keyword evidence="9 17" id="KW-0862">Zinc</keyword>
<dbReference type="GO" id="GO:0003856">
    <property type="term" value="F:3-dehydroquinate synthase activity"/>
    <property type="evidence" value="ECO:0007669"/>
    <property type="project" value="UniProtKB-EC"/>
</dbReference>
<comment type="pathway">
    <text evidence="17">Metabolic intermediate biosynthesis; chorismate biosynthesis; chorismate from D-erythrose 4-phosphate and phosphoenolpyruvate: step 3/7.</text>
</comment>
<evidence type="ECO:0000256" key="8">
    <source>
        <dbReference type="ARBA" id="ARBA00022777"/>
    </source>
</evidence>
<dbReference type="SUPFAM" id="SSF51735">
    <property type="entry name" value="NAD(P)-binding Rossmann-fold domains"/>
    <property type="match status" value="1"/>
</dbReference>
<dbReference type="PROSITE" id="PS00885">
    <property type="entry name" value="EPSP_SYNTHASE_2"/>
    <property type="match status" value="1"/>
</dbReference>
<evidence type="ECO:0000313" key="23">
    <source>
        <dbReference type="EMBL" id="CEP00720.1"/>
    </source>
</evidence>
<evidence type="ECO:0000259" key="19">
    <source>
        <dbReference type="Pfam" id="PF01761"/>
    </source>
</evidence>
<name>A0A0G4IZJ7_PLABS</name>
<dbReference type="EC" id="4.2.3.4" evidence="17"/>
<evidence type="ECO:0000256" key="2">
    <source>
        <dbReference type="ARBA" id="ARBA00009948"/>
    </source>
</evidence>
<keyword evidence="5 17" id="KW-0808">Transferase</keyword>
<dbReference type="InterPro" id="IPR006264">
    <property type="entry name" value="EPSP_synthase"/>
</dbReference>
<dbReference type="GO" id="GO:0003855">
    <property type="term" value="F:3-dehydroquinate dehydratase activity"/>
    <property type="evidence" value="ECO:0007669"/>
    <property type="project" value="UniProtKB-EC"/>
</dbReference>
<organism evidence="23 24">
    <name type="scientific">Plasmodiophora brassicae</name>
    <name type="common">Clubroot disease agent</name>
    <dbReference type="NCBI Taxonomy" id="37360"/>
    <lineage>
        <taxon>Eukaryota</taxon>
        <taxon>Sar</taxon>
        <taxon>Rhizaria</taxon>
        <taxon>Endomyxa</taxon>
        <taxon>Phytomyxea</taxon>
        <taxon>Plasmodiophorida</taxon>
        <taxon>Plasmodiophoridae</taxon>
        <taxon>Plasmodiophora</taxon>
    </lineage>
</organism>
<keyword evidence="7" id="KW-0547">Nucleotide-binding</keyword>
<dbReference type="InterPro" id="IPR001381">
    <property type="entry name" value="DHquinase_I"/>
</dbReference>
<dbReference type="InterPro" id="IPR023193">
    <property type="entry name" value="EPSP_synthase_CS"/>
</dbReference>
<dbReference type="OrthoDB" id="197068at2759"/>
<evidence type="ECO:0000313" key="24">
    <source>
        <dbReference type="Proteomes" id="UP000039324"/>
    </source>
</evidence>
<comment type="catalytic activity">
    <reaction evidence="16">
        <text>3-phosphoshikimate + phosphoenolpyruvate = 5-O-(1-carboxyvinyl)-3-phosphoshikimate + phosphate</text>
        <dbReference type="Rhea" id="RHEA:21256"/>
        <dbReference type="ChEBI" id="CHEBI:43474"/>
        <dbReference type="ChEBI" id="CHEBI:57701"/>
        <dbReference type="ChEBI" id="CHEBI:58702"/>
        <dbReference type="ChEBI" id="CHEBI:145989"/>
        <dbReference type="EC" id="2.5.1.19"/>
    </reaction>
    <physiologicalReaction direction="left-to-right" evidence="16">
        <dbReference type="Rhea" id="RHEA:21257"/>
    </physiologicalReaction>
</comment>
<dbReference type="Pfam" id="PF08501">
    <property type="entry name" value="Shikimate_dh_N"/>
    <property type="match status" value="1"/>
</dbReference>
<comment type="catalytic activity">
    <reaction evidence="17">
        <text>3-dehydroquinate = 3-dehydroshikimate + H2O</text>
        <dbReference type="Rhea" id="RHEA:21096"/>
        <dbReference type="ChEBI" id="CHEBI:15377"/>
        <dbReference type="ChEBI" id="CHEBI:16630"/>
        <dbReference type="ChEBI" id="CHEBI:32364"/>
        <dbReference type="EC" id="4.2.1.10"/>
    </reaction>
</comment>
<keyword evidence="4 17" id="KW-0028">Amino-acid biosynthesis</keyword>
<dbReference type="Proteomes" id="UP000039324">
    <property type="component" value="Unassembled WGS sequence"/>
</dbReference>
<keyword evidence="15" id="KW-0511">Multifunctional enzyme</keyword>
<dbReference type="Pfam" id="PF01761">
    <property type="entry name" value="DHQ_synthase"/>
    <property type="match status" value="1"/>
</dbReference>
<evidence type="ECO:0000259" key="21">
    <source>
        <dbReference type="Pfam" id="PF18317"/>
    </source>
</evidence>
<keyword evidence="14 17" id="KW-0456">Lyase</keyword>
<evidence type="ECO:0000256" key="14">
    <source>
        <dbReference type="ARBA" id="ARBA00023239"/>
    </source>
</evidence>
<dbReference type="InterPro" id="IPR030960">
    <property type="entry name" value="DHQS/DOIS_N"/>
</dbReference>
<dbReference type="GO" id="GO:0004765">
    <property type="term" value="F:shikimate kinase activity"/>
    <property type="evidence" value="ECO:0007669"/>
    <property type="project" value="UniProtKB-EC"/>
</dbReference>
<comment type="similarity">
    <text evidence="17">In the 3rd section; belongs to the shikimate kinase family.</text>
</comment>
<evidence type="ECO:0000256" key="9">
    <source>
        <dbReference type="ARBA" id="ARBA00022833"/>
    </source>
</evidence>
<dbReference type="CDD" id="cd08195">
    <property type="entry name" value="DHQS"/>
    <property type="match status" value="1"/>
</dbReference>
<dbReference type="SUPFAM" id="SSF52540">
    <property type="entry name" value="P-loop containing nucleoside triphosphate hydrolases"/>
    <property type="match status" value="1"/>
</dbReference>
<keyword evidence="6 17" id="KW-0479">Metal-binding</keyword>
<feature type="domain" description="3-dehydroquinate synthase N-terminal" evidence="19">
    <location>
        <begin position="75"/>
        <end position="186"/>
    </location>
</feature>
<evidence type="ECO:0000256" key="7">
    <source>
        <dbReference type="ARBA" id="ARBA00022741"/>
    </source>
</evidence>
<dbReference type="Pfam" id="PF00275">
    <property type="entry name" value="EPSP_synthase"/>
    <property type="match status" value="1"/>
</dbReference>
<evidence type="ECO:0000256" key="17">
    <source>
        <dbReference type="PIRNR" id="PIRNR000514"/>
    </source>
</evidence>
<dbReference type="OMA" id="SWANMSW"/>
<dbReference type="Pfam" id="PF24621">
    <property type="entry name" value="DHQS_C"/>
    <property type="match status" value="1"/>
</dbReference>
<evidence type="ECO:0000256" key="11">
    <source>
        <dbReference type="ARBA" id="ARBA00022857"/>
    </source>
</evidence>
<dbReference type="InterPro" id="IPR016037">
    <property type="entry name" value="DHQ_synth_AroB"/>
</dbReference>
<dbReference type="NCBIfam" id="TIGR01356">
    <property type="entry name" value="aroA"/>
    <property type="match status" value="1"/>
</dbReference>
<dbReference type="EC" id="4.2.1.10" evidence="17"/>
<comment type="pathway">
    <text evidence="17">Metabolic intermediate biosynthesis; chorismate biosynthesis; chorismate from D-erythrose 4-phosphate and phosphoenolpyruvate: step 2/7.</text>
</comment>
<dbReference type="PIRSF" id="PIRSF000514">
    <property type="entry name" value="Pentafunct_AroM"/>
    <property type="match status" value="1"/>
</dbReference>
<dbReference type="GO" id="GO:0009423">
    <property type="term" value="P:chorismate biosynthetic process"/>
    <property type="evidence" value="ECO:0007669"/>
    <property type="project" value="UniProtKB-UniPathway"/>
</dbReference>
<dbReference type="CDD" id="cd00502">
    <property type="entry name" value="DHQase_I"/>
    <property type="match status" value="1"/>
</dbReference>
<comment type="pathway">
    <text evidence="17">Metabolic intermediate biosynthesis; chorismate biosynthesis; chorismate from D-erythrose 4-phosphate and phosphoenolpyruvate: step 5/7.</text>
</comment>
<evidence type="ECO:0000256" key="12">
    <source>
        <dbReference type="ARBA" id="ARBA00023002"/>
    </source>
</evidence>
<dbReference type="GO" id="GO:0005524">
    <property type="term" value="F:ATP binding"/>
    <property type="evidence" value="ECO:0007669"/>
    <property type="project" value="UniProtKB-KW"/>
</dbReference>
<dbReference type="HAMAP" id="MF_00109">
    <property type="entry name" value="Shikimate_kinase"/>
    <property type="match status" value="1"/>
</dbReference>
<sequence length="1536" mass="162709">MTADDVVIDVAAYRAHIGVGLLSRAAPIVADVVAPSSTSTVVVLVDAGVPPGSWDALAAGLRLLYNRVIVHVLSTLPNGEQCKTRDVKAGLEDFLLANECGRDTALVIVGGGTVGDLCAFVAATYMRGIPYIHVPTTLLAMVDSSIGGKTGVNTPRGKNLIGAFHQPRAVLCDPAVLSSLPDRHVSNGMAEVIKSGAIFSSSLFAACEERSAQIMAKDMRWLTTVIVESVAIKARVVINDERESGMRSSLNFGHSIGHGIESVTGMLHGQAVAIGMVAEARLTSATIAQRIADCVSLYALPTSIPEGVDMRAVLQRMSVDKKNAGGRKRVVLLDTIGRVRSEPSWTTAVTDEEIRLAVVGHDGFIVSRSSAPLCGAVRVPGSKSVSNRALILAALGSGRCKLNGMLFSEDTRVLINCLRALGVVIAISEDGSVLVTGSSGRLSEPSAPLFVANAGTAARFLTAALSLLPVGTSAVLTGSSRMHERPCADLIDSLTKHCSVRIDCLGRPGCLPIRVHGRGGFPGGPVRLDASVSSQFASAVLLAAPFAAVPVKLVLGADTVSRDYITLTVAMMQAFGASCSTASSNEYDVEATGAYANPSEYDIEGDASSATYPLALAAVTGGTVTVRNVGSSSSQGDARFAVNVLEAMGCKVEQTRDSTTVTGPTGPLQAIDIDMGPMTDAFITLVACAAVAQGRTFIRGIANQRVKECNRIAACVSQLALLGVPAGELPDGLWVDGRPGLRVSGPPARIACFKDHRIAMAFTVLGARTGSVVITDPLCVNKTYPSFWDDVRLQLHGTVSASEPERRVESNIVYLIGMRGSGKTRLGRNAADRLGYQFVDLDAEIEKRCSATAAEYVERNGWPAFRSMELEVLRDVTFGKPMVDPSAKAIVSCGGGIVESPEAVALLGTRSNVVEIRRALRDLKADLEADKTRAVLPDSADDTWARRRPLFEAASRTEFYIGAGDRDWDRLGGELAHLIARLGRGDDQVGDERRSPFMLCLTCRDILGLPPGRLGAICEMADVVELRLDYLDAKDDPDSVREQWAALRLALGHQPVIWTARSVGEGGRVAHDVAFKLLKLGARLGVEYLDVEASLPAAARADVLDSVTKATRVIGSLHSSRSEVNEEMFTAAELDGRADVVKVVTTARTVDDALDIVQHARRCLFSVADHVRSIALAMGDAGRLSRALNPAFTPVTHPDLSPSAPGQVSLAALNALRYAIGAIAVRQFYLFGGPSIVSSPSPALHNQAFALCGLPYSYAAAVSETGHVTDDIRRIIKDDSFGGASVTIPLKEAIIDVLDGTTAIAGRIGAVNTIIRDPEDAARRIGDNTDWIGVRDCLQPHLRPGRRAAVVIGAGGTMVWCSPEDGSPLTFLLGTAKAALFALEQLGFDLGRVHLHNRTVERAHAIATVFGCRVLSDLDRDVVPDVDVIINTVPGHVAMTVPERYLQDCPLVLDANYARDGTGNDRAALRRRPLTDTGCTVALMKQAESHGCTVVSGQAMLLYQGAAQFAVWTGMRPPVTVMRNAVQQFLAAKPTH</sequence>
<dbReference type="InterPro" id="IPR031322">
    <property type="entry name" value="Shikimate/glucono_kinase"/>
</dbReference>
<dbReference type="CDD" id="cd01065">
    <property type="entry name" value="NAD_bind_Shikimate_DH"/>
    <property type="match status" value="1"/>
</dbReference>
<dbReference type="PANTHER" id="PTHR21090:SF5">
    <property type="entry name" value="PENTAFUNCTIONAL AROM POLYPEPTIDE"/>
    <property type="match status" value="1"/>
</dbReference>
<dbReference type="InterPro" id="IPR001986">
    <property type="entry name" value="Enolpyruvate_Tfrase_dom"/>
</dbReference>
<reference evidence="23 24" key="1">
    <citation type="submission" date="2015-02" db="EMBL/GenBank/DDBJ databases">
        <authorList>
            <person name="Chooi Y.-H."/>
        </authorList>
    </citation>
    <scope>NUCLEOTIDE SEQUENCE [LARGE SCALE GENOMIC DNA]</scope>
    <source>
        <strain evidence="23">E3</strain>
    </source>
</reference>
<evidence type="ECO:0000256" key="6">
    <source>
        <dbReference type="ARBA" id="ARBA00022723"/>
    </source>
</evidence>
<dbReference type="GO" id="GO:0046872">
    <property type="term" value="F:metal ion binding"/>
    <property type="evidence" value="ECO:0007669"/>
    <property type="project" value="UniProtKB-KW"/>
</dbReference>
<dbReference type="EC" id="2.5.1.19" evidence="17"/>
<comment type="function">
    <text evidence="17">The AROM polypeptide catalyzes 5 consecutive enzymatic reactions in prechorismate polyaromatic amino acid biosynthesis.</text>
</comment>
<comment type="similarity">
    <text evidence="17">In the N-terminal section; belongs to the dehydroquinate synthase family.</text>
</comment>
<dbReference type="EMBL" id="CDSF01000101">
    <property type="protein sequence ID" value="CEP00720.1"/>
    <property type="molecule type" value="Genomic_DNA"/>
</dbReference>
<dbReference type="GO" id="GO:0004764">
    <property type="term" value="F:shikimate 3-dehydrogenase (NADP+) activity"/>
    <property type="evidence" value="ECO:0007669"/>
    <property type="project" value="UniProtKB-EC"/>
</dbReference>
<proteinExistence type="inferred from homology"/>
<gene>
    <name evidence="23" type="ORF">PBRA_001774</name>
</gene>